<reference evidence="16" key="4">
    <citation type="submission" date="2025-05" db="UniProtKB">
        <authorList>
            <consortium name="Ensembl"/>
        </authorList>
    </citation>
    <scope>IDENTIFICATION</scope>
</reference>
<dbReference type="InterPro" id="IPR000536">
    <property type="entry name" value="Nucl_hrmn_rcpt_lig-bd"/>
</dbReference>
<evidence type="ECO:0000256" key="6">
    <source>
        <dbReference type="ARBA" id="ARBA00023015"/>
    </source>
</evidence>
<comment type="subcellular location">
    <subcellularLocation>
        <location evidence="1 11">Nucleus</location>
    </subcellularLocation>
</comment>
<dbReference type="STRING" id="7868.ENSCMIP00000030237"/>
<dbReference type="RefSeq" id="XP_007887435.1">
    <property type="nucleotide sequence ID" value="XM_007889244.2"/>
</dbReference>
<dbReference type="EMBL" id="JW866266">
    <property type="protein sequence ID" value="AFO98783.1"/>
    <property type="molecule type" value="mRNA"/>
</dbReference>
<dbReference type="Ensembl" id="ENSCMIT00000030704.1">
    <property type="protein sequence ID" value="ENSCMIP00000030237.1"/>
    <property type="gene ID" value="ENSCMIG00000013001.1"/>
</dbReference>
<keyword evidence="8 11" id="KW-0804">Transcription</keyword>
<evidence type="ECO:0000313" key="17">
    <source>
        <dbReference type="Proteomes" id="UP000314986"/>
    </source>
</evidence>
<dbReference type="InterPro" id="IPR049635">
    <property type="entry name" value="HNF4_LBD"/>
</dbReference>
<dbReference type="KEGG" id="cmk:103175936"/>
<dbReference type="PANTHER" id="PTHR24083">
    <property type="entry name" value="NUCLEAR HORMONE RECEPTOR"/>
    <property type="match status" value="1"/>
</dbReference>
<evidence type="ECO:0000256" key="9">
    <source>
        <dbReference type="ARBA" id="ARBA00023170"/>
    </source>
</evidence>
<keyword evidence="9 11" id="KW-0675">Receptor</keyword>
<evidence type="ECO:0000256" key="2">
    <source>
        <dbReference type="ARBA" id="ARBA00006421"/>
    </source>
</evidence>
<dbReference type="InterPro" id="IPR001628">
    <property type="entry name" value="Znf_hrmn_rcpt"/>
</dbReference>
<keyword evidence="10 11" id="KW-0539">Nucleus</keyword>
<dbReference type="CDD" id="cd06931">
    <property type="entry name" value="NR_LBD_HNF4_like"/>
    <property type="match status" value="1"/>
</dbReference>
<dbReference type="InterPro" id="IPR000003">
    <property type="entry name" value="Retinoid-X_rcpt/HNF4"/>
</dbReference>
<dbReference type="PROSITE" id="PS51030">
    <property type="entry name" value="NUCLEAR_REC_DBD_2"/>
    <property type="match status" value="1"/>
</dbReference>
<accession>V9KL71</accession>
<evidence type="ECO:0000259" key="13">
    <source>
        <dbReference type="PROSITE" id="PS51030"/>
    </source>
</evidence>
<reference evidence="17" key="1">
    <citation type="journal article" date="2006" name="Science">
        <title>Ancient noncoding elements conserved in the human genome.</title>
        <authorList>
            <person name="Venkatesh B."/>
            <person name="Kirkness E.F."/>
            <person name="Loh Y.H."/>
            <person name="Halpern A.L."/>
            <person name="Lee A.P."/>
            <person name="Johnson J."/>
            <person name="Dandona N."/>
            <person name="Viswanathan L.D."/>
            <person name="Tay A."/>
            <person name="Venter J.C."/>
            <person name="Strausberg R.L."/>
            <person name="Brenner S."/>
        </authorList>
    </citation>
    <scope>NUCLEOTIDE SEQUENCE [LARGE SCALE GENOMIC DNA]</scope>
</reference>
<proteinExistence type="evidence at transcript level"/>
<evidence type="ECO:0000313" key="16">
    <source>
        <dbReference type="Ensembl" id="ENSCMIP00000030237.1"/>
    </source>
</evidence>
<gene>
    <name evidence="16" type="primary">LOC103175936</name>
</gene>
<evidence type="ECO:0000256" key="11">
    <source>
        <dbReference type="RuleBase" id="RU004334"/>
    </source>
</evidence>
<dbReference type="OMA" id="ICHICDD"/>
<protein>
    <submittedName>
        <fullName evidence="15 16">Hepatocyte nuclear factor 4-beta-like</fullName>
    </submittedName>
</protein>
<dbReference type="PRINTS" id="PR00398">
    <property type="entry name" value="STRDHORMONER"/>
</dbReference>
<feature type="domain" description="Nuclear receptor" evidence="13">
    <location>
        <begin position="57"/>
        <end position="132"/>
    </location>
</feature>
<dbReference type="InterPro" id="IPR001723">
    <property type="entry name" value="Nuclear_hrmn_rcpt"/>
</dbReference>
<feature type="region of interest" description="Disordered" evidence="12">
    <location>
        <begin position="408"/>
        <end position="444"/>
    </location>
</feature>
<keyword evidence="7 11" id="KW-0238">DNA-binding</keyword>
<keyword evidence="3 11" id="KW-0479">Metal-binding</keyword>
<dbReference type="InterPro" id="IPR035500">
    <property type="entry name" value="NHR-like_dom_sf"/>
</dbReference>
<dbReference type="SMART" id="SM00399">
    <property type="entry name" value="ZnF_C4"/>
    <property type="match status" value="1"/>
</dbReference>
<name>V9KL71_CALMI</name>
<dbReference type="Gene3D" id="3.30.50.10">
    <property type="entry name" value="Erythroid Transcription Factor GATA-1, subunit A"/>
    <property type="match status" value="1"/>
</dbReference>
<dbReference type="OrthoDB" id="5771769at2759"/>
<dbReference type="PROSITE" id="PS00031">
    <property type="entry name" value="NUCLEAR_REC_DBD_1"/>
    <property type="match status" value="1"/>
</dbReference>
<evidence type="ECO:0000256" key="5">
    <source>
        <dbReference type="ARBA" id="ARBA00022833"/>
    </source>
</evidence>
<evidence type="ECO:0000256" key="1">
    <source>
        <dbReference type="ARBA" id="ARBA00004123"/>
    </source>
</evidence>
<dbReference type="InterPro" id="IPR050274">
    <property type="entry name" value="Nuclear_hormone_rcpt_NR2"/>
</dbReference>
<dbReference type="GO" id="GO:0005634">
    <property type="term" value="C:nucleus"/>
    <property type="evidence" value="ECO:0007669"/>
    <property type="project" value="UniProtKB-SubCell"/>
</dbReference>
<dbReference type="Gene3D" id="1.10.565.10">
    <property type="entry name" value="Retinoid X Receptor"/>
    <property type="match status" value="1"/>
</dbReference>
<dbReference type="FunFam" id="1.10.565.10:FF:000007">
    <property type="entry name" value="Hepatocyte nuclear factor 4 alpha"/>
    <property type="match status" value="1"/>
</dbReference>
<organism evidence="15">
    <name type="scientific">Callorhinchus milii</name>
    <name type="common">Ghost shark</name>
    <dbReference type="NCBI Taxonomy" id="7868"/>
    <lineage>
        <taxon>Eukaryota</taxon>
        <taxon>Metazoa</taxon>
        <taxon>Chordata</taxon>
        <taxon>Craniata</taxon>
        <taxon>Vertebrata</taxon>
        <taxon>Chondrichthyes</taxon>
        <taxon>Holocephali</taxon>
        <taxon>Chimaeriformes</taxon>
        <taxon>Callorhinchidae</taxon>
        <taxon>Callorhinchus</taxon>
    </lineage>
</organism>
<dbReference type="InterPro" id="IPR049636">
    <property type="entry name" value="HNF4-like_DBD"/>
</dbReference>
<dbReference type="Proteomes" id="UP000314986">
    <property type="component" value="Unassembled WGS sequence"/>
</dbReference>
<dbReference type="InterPro" id="IPR013088">
    <property type="entry name" value="Znf_NHR/GATA"/>
</dbReference>
<evidence type="ECO:0000256" key="4">
    <source>
        <dbReference type="ARBA" id="ARBA00022771"/>
    </source>
</evidence>
<dbReference type="GO" id="GO:0045893">
    <property type="term" value="P:positive regulation of DNA-templated transcription"/>
    <property type="evidence" value="ECO:0007669"/>
    <property type="project" value="UniProtKB-ARBA"/>
</dbReference>
<keyword evidence="17" id="KW-1185">Reference proteome</keyword>
<dbReference type="Pfam" id="PF00105">
    <property type="entry name" value="zf-C4"/>
    <property type="match status" value="1"/>
</dbReference>
<feature type="domain" description="NR LBD" evidence="14">
    <location>
        <begin position="147"/>
        <end position="376"/>
    </location>
</feature>
<keyword evidence="5 11" id="KW-0862">Zinc</keyword>
<dbReference type="Pfam" id="PF00104">
    <property type="entry name" value="Hormone_recep"/>
    <property type="match status" value="1"/>
</dbReference>
<dbReference type="GO" id="GO:0003707">
    <property type="term" value="F:nuclear steroid receptor activity"/>
    <property type="evidence" value="ECO:0007669"/>
    <property type="project" value="InterPro"/>
</dbReference>
<dbReference type="PRINTS" id="PR00545">
    <property type="entry name" value="RETINOIDXR"/>
</dbReference>
<evidence type="ECO:0000256" key="10">
    <source>
        <dbReference type="ARBA" id="ARBA00023242"/>
    </source>
</evidence>
<dbReference type="FunFam" id="3.30.50.10:FF:000012">
    <property type="entry name" value="Hepatocyte nuclear factor 4, alpha"/>
    <property type="match status" value="1"/>
</dbReference>
<comment type="similarity">
    <text evidence="2">Belongs to the nuclear hormone receptor family. NR2 subfamily.</text>
</comment>
<dbReference type="AlphaFoldDB" id="V9KL71"/>
<sequence length="462" mass="51810">MKLCEPPMDMDMPDYTETLDSSYTMLEFDSLRVLPPNNEPIMSEAGNNNVLMSNGVTSLCAICGDRATGKHYGASSCDGCKGFFRRSVRKNHVYSCRFNRQCVVDKDKRNQCRYCRLRKCFRAGMKKEAVQNERDRISIRRSSYEDLGSLSINTLVQAEAMAQQISAFNPVHHAEIAMKKMATINDVGESMKQQLLVLVEWAKYIPAFCELPLDDQVALLRAHAGEHLLLGVARRSIPYKDILLLGNDFIIARYCPELEIMRVASRILDELVKPLRDLQIDENEFACLKAVVFFDPDCRGISDSAKIKNMRFQVQVNLEDYINDRQYDSRGRFGDILLLLPSLQSITWQMIEQIQFVKLFGVARIDNLLQEMLLGGSTSDAVQYAHTGHSSMSHGHLSAHAALPPSIPSGIHSVQDSSPDTPLSSPSPGSGNEDYKLRSRGQITAPSARIVPHAIIPKQEIL</sequence>
<dbReference type="CDD" id="cd06960">
    <property type="entry name" value="NR_DBD_HNF4A"/>
    <property type="match status" value="1"/>
</dbReference>
<dbReference type="SUPFAM" id="SSF48508">
    <property type="entry name" value="Nuclear receptor ligand-binding domain"/>
    <property type="match status" value="1"/>
</dbReference>
<dbReference type="PRINTS" id="PR00047">
    <property type="entry name" value="STROIDFINGER"/>
</dbReference>
<reference evidence="15 17" key="3">
    <citation type="journal article" date="2014" name="Nature">
        <title>Elephant shark genome provides unique insights into gnathostome evolution.</title>
        <authorList>
            <consortium name="International Elephant Shark Genome Sequencing Consortium"/>
            <person name="Venkatesh B."/>
            <person name="Lee A.P."/>
            <person name="Ravi V."/>
            <person name="Maurya A.K."/>
            <person name="Lian M.M."/>
            <person name="Swann J.B."/>
            <person name="Ohta Y."/>
            <person name="Flajnik M.F."/>
            <person name="Sutoh Y."/>
            <person name="Kasahara M."/>
            <person name="Hoon S."/>
            <person name="Gangu V."/>
            <person name="Roy S.W."/>
            <person name="Irimia M."/>
            <person name="Korzh V."/>
            <person name="Kondrychyn I."/>
            <person name="Lim Z.W."/>
            <person name="Tay B.H."/>
            <person name="Tohari S."/>
            <person name="Kong K.W."/>
            <person name="Ho S."/>
            <person name="Lorente-Galdos B."/>
            <person name="Quilez J."/>
            <person name="Marques-Bonet T."/>
            <person name="Raney B.J."/>
            <person name="Ingham P.W."/>
            <person name="Tay A."/>
            <person name="Hillier L.W."/>
            <person name="Minx P."/>
            <person name="Boehm T."/>
            <person name="Wilson R.K."/>
            <person name="Brenner S."/>
            <person name="Warren W.C."/>
        </authorList>
    </citation>
    <scope>NUCLEOTIDE SEQUENCE</scope>
    <source>
        <tissue evidence="15">Liver</tissue>
    </source>
</reference>
<dbReference type="PROSITE" id="PS51843">
    <property type="entry name" value="NR_LBD"/>
    <property type="match status" value="1"/>
</dbReference>
<reference evidence="17" key="2">
    <citation type="journal article" date="2007" name="PLoS Biol.">
        <title>Survey sequencing and comparative analysis of the elephant shark (Callorhinchus milii) genome.</title>
        <authorList>
            <person name="Venkatesh B."/>
            <person name="Kirkness E.F."/>
            <person name="Loh Y.H."/>
            <person name="Halpern A.L."/>
            <person name="Lee A.P."/>
            <person name="Johnson J."/>
            <person name="Dandona N."/>
            <person name="Viswanathan L.D."/>
            <person name="Tay A."/>
            <person name="Venter J.C."/>
            <person name="Strausberg R.L."/>
            <person name="Brenner S."/>
        </authorList>
    </citation>
    <scope>NUCLEOTIDE SEQUENCE [LARGE SCALE GENOMIC DNA]</scope>
</reference>
<dbReference type="GO" id="GO:0008270">
    <property type="term" value="F:zinc ion binding"/>
    <property type="evidence" value="ECO:0007669"/>
    <property type="project" value="UniProtKB-KW"/>
</dbReference>
<dbReference type="GeneTree" id="ENSGT00940000165027"/>
<dbReference type="SMART" id="SM00430">
    <property type="entry name" value="HOLI"/>
    <property type="match status" value="1"/>
</dbReference>
<evidence type="ECO:0000256" key="8">
    <source>
        <dbReference type="ARBA" id="ARBA00023163"/>
    </source>
</evidence>
<dbReference type="GeneID" id="103175936"/>
<evidence type="ECO:0000313" key="15">
    <source>
        <dbReference type="EMBL" id="AFO98783.1"/>
    </source>
</evidence>
<keyword evidence="6 11" id="KW-0805">Transcription regulation</keyword>
<dbReference type="SUPFAM" id="SSF57716">
    <property type="entry name" value="Glucocorticoid receptor-like (DNA-binding domain)"/>
    <property type="match status" value="1"/>
</dbReference>
<evidence type="ECO:0000256" key="3">
    <source>
        <dbReference type="ARBA" id="ARBA00022723"/>
    </source>
</evidence>
<evidence type="ECO:0000259" key="14">
    <source>
        <dbReference type="PROSITE" id="PS51843"/>
    </source>
</evidence>
<evidence type="ECO:0000256" key="7">
    <source>
        <dbReference type="ARBA" id="ARBA00023125"/>
    </source>
</evidence>
<keyword evidence="4 11" id="KW-0863">Zinc-finger</keyword>
<evidence type="ECO:0000256" key="12">
    <source>
        <dbReference type="SAM" id="MobiDB-lite"/>
    </source>
</evidence>
<dbReference type="GO" id="GO:0000978">
    <property type="term" value="F:RNA polymerase II cis-regulatory region sequence-specific DNA binding"/>
    <property type="evidence" value="ECO:0007669"/>
    <property type="project" value="InterPro"/>
</dbReference>
<feature type="compositionally biased region" description="Low complexity" evidence="12">
    <location>
        <begin position="416"/>
        <end position="431"/>
    </location>
</feature>